<evidence type="ECO:0000313" key="9">
    <source>
        <dbReference type="Proteomes" id="UP000305887"/>
    </source>
</evidence>
<dbReference type="SUPFAM" id="SSF51679">
    <property type="entry name" value="Bacterial luciferase-like"/>
    <property type="match status" value="1"/>
</dbReference>
<dbReference type="PIRSF" id="PIRSF000337">
    <property type="entry name" value="NTA_MOA"/>
    <property type="match status" value="1"/>
</dbReference>
<feature type="binding site" evidence="6">
    <location>
        <position position="222"/>
    </location>
    <ligand>
        <name>FMN</name>
        <dbReference type="ChEBI" id="CHEBI:58210"/>
    </ligand>
</feature>
<dbReference type="AlphaFoldDB" id="A0A5C4MX77"/>
<dbReference type="InterPro" id="IPR036661">
    <property type="entry name" value="Luciferase-like_sf"/>
</dbReference>
<reference evidence="8 9" key="1">
    <citation type="submission" date="2019-06" db="EMBL/GenBank/DDBJ databases">
        <title>YIM 131921 draft genome.</title>
        <authorList>
            <person name="Jiang L."/>
        </authorList>
    </citation>
    <scope>NUCLEOTIDE SEQUENCE [LARGE SCALE GENOMIC DNA]</scope>
    <source>
        <strain evidence="8 9">YIM 131921</strain>
    </source>
</reference>
<dbReference type="GO" id="GO:0004497">
    <property type="term" value="F:monooxygenase activity"/>
    <property type="evidence" value="ECO:0007669"/>
    <property type="project" value="UniProtKB-KW"/>
</dbReference>
<feature type="binding site" evidence="6">
    <location>
        <position position="150"/>
    </location>
    <ligand>
        <name>FMN</name>
        <dbReference type="ChEBI" id="CHEBI:58210"/>
    </ligand>
</feature>
<dbReference type="InterPro" id="IPR016215">
    <property type="entry name" value="NTA_MOA"/>
</dbReference>
<evidence type="ECO:0000256" key="5">
    <source>
        <dbReference type="ARBA" id="ARBA00033748"/>
    </source>
</evidence>
<sequence length="443" mass="48467">MSKRQMIIGMHLGNGYGALAEAWRMPGVDPRAYTSFDAKVRQAQAAERGKFQFLFLPDGPHAAGGDIRYEPSGFNLDVMMTLAAVARGTERIGMVATGSTTFNEAFNLARHFKALDIMNHGRTGWNAVTSASPEVAANYGQRIPSSADRYGRAHEMIQIVQALWGSWGKDAWVADPETGEYAKDEEIAPINLGGEFVASRGPLYIPPSEQGQPVIFHAGGPSPNALSLAGRYASGFIAAAFTIEEARAQRRAFREATERAGRDPDEIKFFPGLMTTIAKDKRAALDRRITLTGRMFPQRAMYLQQMLGVRIDPARLDDPLSPEQLSRAHAAGGDPRAVRALEVARDGWSLRDVLAHGVIDYQPVVVGPVTEVADHMQEWFEAEAADGFWVIPDVYEGGLDAFVDGVVPILQERGLFHLDYEGTTLRDHLGARPQYGVDARVTG</sequence>
<dbReference type="GO" id="GO:0016705">
    <property type="term" value="F:oxidoreductase activity, acting on paired donors, with incorporation or reduction of molecular oxygen"/>
    <property type="evidence" value="ECO:0007669"/>
    <property type="project" value="InterPro"/>
</dbReference>
<keyword evidence="1 6" id="KW-0285">Flavoprotein</keyword>
<evidence type="ECO:0000313" key="8">
    <source>
        <dbReference type="EMBL" id="TNC48542.1"/>
    </source>
</evidence>
<dbReference type="Pfam" id="PF00296">
    <property type="entry name" value="Bac_luciferase"/>
    <property type="match status" value="1"/>
</dbReference>
<keyword evidence="2 6" id="KW-0288">FMN</keyword>
<evidence type="ECO:0000256" key="2">
    <source>
        <dbReference type="ARBA" id="ARBA00022643"/>
    </source>
</evidence>
<dbReference type="Gene3D" id="3.20.20.30">
    <property type="entry name" value="Luciferase-like domain"/>
    <property type="match status" value="1"/>
</dbReference>
<name>A0A5C4MX77_9RHOB</name>
<accession>A0A5C4MX77</accession>
<feature type="binding site" evidence="6">
    <location>
        <position position="97"/>
    </location>
    <ligand>
        <name>FMN</name>
        <dbReference type="ChEBI" id="CHEBI:58210"/>
    </ligand>
</feature>
<dbReference type="NCBIfam" id="TIGR03860">
    <property type="entry name" value="FMN_nitrolo"/>
    <property type="match status" value="1"/>
</dbReference>
<comment type="caution">
    <text evidence="8">The sequence shown here is derived from an EMBL/GenBank/DDBJ whole genome shotgun (WGS) entry which is preliminary data.</text>
</comment>
<comment type="similarity">
    <text evidence="5">Belongs to the NtaA/SnaA/DszA monooxygenase family.</text>
</comment>
<feature type="binding site" evidence="6">
    <location>
        <position position="58"/>
    </location>
    <ligand>
        <name>FMN</name>
        <dbReference type="ChEBI" id="CHEBI:58210"/>
    </ligand>
</feature>
<keyword evidence="4 8" id="KW-0503">Monooxygenase</keyword>
<evidence type="ECO:0000256" key="3">
    <source>
        <dbReference type="ARBA" id="ARBA00023002"/>
    </source>
</evidence>
<dbReference type="Proteomes" id="UP000305887">
    <property type="component" value="Unassembled WGS sequence"/>
</dbReference>
<proteinExistence type="inferred from homology"/>
<dbReference type="RefSeq" id="WP_139077566.1">
    <property type="nucleotide sequence ID" value="NZ_VDFU01000016.1"/>
</dbReference>
<evidence type="ECO:0000256" key="1">
    <source>
        <dbReference type="ARBA" id="ARBA00022630"/>
    </source>
</evidence>
<protein>
    <submittedName>
        <fullName evidence="8">NtaA/DmoA family FMN-dependent monooxygenase</fullName>
        <ecNumber evidence="8">1.14.-.-</ecNumber>
    </submittedName>
</protein>
<gene>
    <name evidence="8" type="ORF">FHG66_13385</name>
</gene>
<dbReference type="PANTHER" id="PTHR30011">
    <property type="entry name" value="ALKANESULFONATE MONOOXYGENASE-RELATED"/>
    <property type="match status" value="1"/>
</dbReference>
<dbReference type="OrthoDB" id="9779442at2"/>
<feature type="domain" description="Luciferase-like" evidence="7">
    <location>
        <begin position="29"/>
        <end position="382"/>
    </location>
</feature>
<evidence type="ECO:0000256" key="4">
    <source>
        <dbReference type="ARBA" id="ARBA00023033"/>
    </source>
</evidence>
<dbReference type="PANTHER" id="PTHR30011:SF16">
    <property type="entry name" value="C2H2 FINGER DOMAIN TRANSCRIPTION FACTOR (EUROFUNG)-RELATED"/>
    <property type="match status" value="1"/>
</dbReference>
<evidence type="ECO:0000259" key="7">
    <source>
        <dbReference type="Pfam" id="PF00296"/>
    </source>
</evidence>
<dbReference type="InterPro" id="IPR011251">
    <property type="entry name" value="Luciferase-like_dom"/>
</dbReference>
<dbReference type="EMBL" id="VDFU01000016">
    <property type="protein sequence ID" value="TNC48542.1"/>
    <property type="molecule type" value="Genomic_DNA"/>
</dbReference>
<dbReference type="InterPro" id="IPR051260">
    <property type="entry name" value="Diverse_substr_monoxygenases"/>
</dbReference>
<keyword evidence="9" id="KW-1185">Reference proteome</keyword>
<dbReference type="EC" id="1.14.-.-" evidence="8"/>
<evidence type="ECO:0000256" key="6">
    <source>
        <dbReference type="PIRSR" id="PIRSR000337-1"/>
    </source>
</evidence>
<organism evidence="8 9">
    <name type="scientific">Rubellimicrobium rubrum</name>
    <dbReference type="NCBI Taxonomy" id="2585369"/>
    <lineage>
        <taxon>Bacteria</taxon>
        <taxon>Pseudomonadati</taxon>
        <taxon>Pseudomonadota</taxon>
        <taxon>Alphaproteobacteria</taxon>
        <taxon>Rhodobacterales</taxon>
        <taxon>Roseobacteraceae</taxon>
        <taxon>Rubellimicrobium</taxon>
    </lineage>
</organism>
<keyword evidence="3 8" id="KW-0560">Oxidoreductase</keyword>